<dbReference type="PANTHER" id="PTHR34385:SF1">
    <property type="entry name" value="PEPTIDOGLYCAN L-ALANYL-D-GLUTAMATE ENDOPEPTIDASE CWLK"/>
    <property type="match status" value="1"/>
</dbReference>
<dbReference type="EMBL" id="CP078078">
    <property type="protein sequence ID" value="UPL17646.1"/>
    <property type="molecule type" value="Genomic_DNA"/>
</dbReference>
<sequence>MVKAGAWGGHANGRIPLSALSTVPWNTARRLRSDAVTALIALNKAFRAALGRDLPLSDAYRDFAGQVEARNYWCGQGNCGLAAVPGTSNHGWALAIDIGVGRTDWSNPIYVWMKANAQKFGWFHPSWAEPNGAHPEAWHWEYSGSTTPTPLPEDDVPIYHRKQGDYTVPIGTTSNTRLYFSSGVFDMAGGAGGAGLYQITTHAYFTGLTPEKTLMLQYYLLHASTGVYSGGFAATFPGVTDGVAQIEFSTIIPVPAGNYLFVAARSPQGGVNQTRVAKMSLNYGSV</sequence>
<dbReference type="Proteomes" id="UP000830631">
    <property type="component" value="Chromosome"/>
</dbReference>
<dbReference type="RefSeq" id="WP_227991633.1">
    <property type="nucleotide sequence ID" value="NZ_JALPCG010000001.1"/>
</dbReference>
<dbReference type="SUPFAM" id="SSF55166">
    <property type="entry name" value="Hedgehog/DD-peptidase"/>
    <property type="match status" value="1"/>
</dbReference>
<dbReference type="CDD" id="cd14814">
    <property type="entry name" value="Peptidase_M15"/>
    <property type="match status" value="1"/>
</dbReference>
<protein>
    <submittedName>
        <fullName evidence="2">M15 family metallopeptidase</fullName>
    </submittedName>
</protein>
<dbReference type="InterPro" id="IPR052179">
    <property type="entry name" value="DD-CPase-like"/>
</dbReference>
<accession>A0ABY4J0P3</accession>
<dbReference type="PANTHER" id="PTHR34385">
    <property type="entry name" value="D-ALANYL-D-ALANINE CARBOXYPEPTIDASE"/>
    <property type="match status" value="1"/>
</dbReference>
<evidence type="ECO:0000259" key="1">
    <source>
        <dbReference type="Pfam" id="PF02557"/>
    </source>
</evidence>
<proteinExistence type="predicted"/>
<organism evidence="2 3">
    <name type="scientific">Microbacterium aurugineum</name>
    <dbReference type="NCBI Taxonomy" id="2851642"/>
    <lineage>
        <taxon>Bacteria</taxon>
        <taxon>Bacillati</taxon>
        <taxon>Actinomycetota</taxon>
        <taxon>Actinomycetes</taxon>
        <taxon>Micrococcales</taxon>
        <taxon>Microbacteriaceae</taxon>
        <taxon>Microbacterium</taxon>
    </lineage>
</organism>
<keyword evidence="3" id="KW-1185">Reference proteome</keyword>
<feature type="domain" description="D-alanyl-D-alanine carboxypeptidase-like core" evidence="1">
    <location>
        <begin position="30"/>
        <end position="144"/>
    </location>
</feature>
<dbReference type="Gene3D" id="3.30.1380.10">
    <property type="match status" value="1"/>
</dbReference>
<name>A0ABY4J0P3_9MICO</name>
<dbReference type="Pfam" id="PF02557">
    <property type="entry name" value="VanY"/>
    <property type="match status" value="1"/>
</dbReference>
<dbReference type="InterPro" id="IPR003709">
    <property type="entry name" value="VanY-like_core_dom"/>
</dbReference>
<reference evidence="2 3" key="1">
    <citation type="submission" date="2021-06" db="EMBL/GenBank/DDBJ databases">
        <title>Genome-based taxonomic framework of Microbacterium strains isolated from marine environment, the description of four new species and reclassification of four preexisting species.</title>
        <authorList>
            <person name="Lee S.D."/>
            <person name="Kim S.-M."/>
            <person name="Byeon Y.-S."/>
            <person name="Yang H.L."/>
            <person name="Kim I.S."/>
        </authorList>
    </citation>
    <scope>NUCLEOTIDE SEQUENCE [LARGE SCALE GENOMIC DNA]</scope>
    <source>
        <strain evidence="2 3">KSW4-10</strain>
    </source>
</reference>
<gene>
    <name evidence="2" type="ORF">KV397_07740</name>
</gene>
<evidence type="ECO:0000313" key="3">
    <source>
        <dbReference type="Proteomes" id="UP000830631"/>
    </source>
</evidence>
<dbReference type="InterPro" id="IPR009045">
    <property type="entry name" value="Zn_M74/Hedgehog-like"/>
</dbReference>
<evidence type="ECO:0000313" key="2">
    <source>
        <dbReference type="EMBL" id="UPL17646.1"/>
    </source>
</evidence>